<comment type="cofactor">
    <cofactor evidence="1 9">
        <name>Zn(2+)</name>
        <dbReference type="ChEBI" id="CHEBI:29105"/>
    </cofactor>
</comment>
<evidence type="ECO:0000256" key="7">
    <source>
        <dbReference type="ARBA" id="ARBA00023239"/>
    </source>
</evidence>
<dbReference type="Proteomes" id="UP001172684">
    <property type="component" value="Unassembled WGS sequence"/>
</dbReference>
<feature type="chain" id="PRO_5044966290" description="Carbonic anhydrase" evidence="9">
    <location>
        <begin position="19"/>
        <end position="356"/>
    </location>
</feature>
<evidence type="ECO:0000313" key="12">
    <source>
        <dbReference type="EMBL" id="KAJ9661352.1"/>
    </source>
</evidence>
<evidence type="ECO:0000256" key="1">
    <source>
        <dbReference type="ARBA" id="ARBA00001947"/>
    </source>
</evidence>
<dbReference type="InterPro" id="IPR041891">
    <property type="entry name" value="Alpha_CA_prokaryot-like"/>
</dbReference>
<keyword evidence="13" id="KW-1185">Reference proteome</keyword>
<evidence type="ECO:0000256" key="9">
    <source>
        <dbReference type="RuleBase" id="RU367011"/>
    </source>
</evidence>
<feature type="region of interest" description="Disordered" evidence="10">
    <location>
        <begin position="280"/>
        <end position="322"/>
    </location>
</feature>
<keyword evidence="5 9" id="KW-0479">Metal-binding</keyword>
<evidence type="ECO:0000256" key="3">
    <source>
        <dbReference type="ARBA" id="ARBA00010718"/>
    </source>
</evidence>
<sequence length="356" mass="37035">MLLHTIIVVAGFAAYAHGSCLHGTSKLRRRFTAEGKVQVSKFGYTNLQGPLNWANLAADNEACRTGKNQSPINLEPGVTAQAAAEAPIIDIPNVESAEFENLGTTIEAIVNGTTTVAGRQFDLVQFHLHTPSEHRINEEYFPLEMHMVHQAADNSGDIAVLGALFQLSTDGSTTDLLASLTQHIDEVAEPGSITETGPLDFAPLVSHLTTTPLLQYSGSLTTPPCAEGITFLIAEQPMPLDVATYNKIKQVVKFNARYTQGNPGQENLLALGARGMVGGEGAGSPAAGSGDAGGEGGDEHQSAPTSAHEATTTPPAAASGSAAAPVSTILVTEMALRASGVEMVVPTSVVAHVVPQ</sequence>
<comment type="function">
    <text evidence="2 9">Reversible hydration of carbon dioxide.</text>
</comment>
<proteinExistence type="inferred from homology"/>
<evidence type="ECO:0000256" key="10">
    <source>
        <dbReference type="SAM" id="MobiDB-lite"/>
    </source>
</evidence>
<evidence type="ECO:0000256" key="4">
    <source>
        <dbReference type="ARBA" id="ARBA00012925"/>
    </source>
</evidence>
<dbReference type="InterPro" id="IPR036398">
    <property type="entry name" value="CA_dom_sf"/>
</dbReference>
<comment type="caution">
    <text evidence="12">The sequence shown here is derived from an EMBL/GenBank/DDBJ whole genome shotgun (WGS) entry which is preliminary data.</text>
</comment>
<dbReference type="SUPFAM" id="SSF51069">
    <property type="entry name" value="Carbonic anhydrase"/>
    <property type="match status" value="1"/>
</dbReference>
<dbReference type="InterPro" id="IPR018338">
    <property type="entry name" value="Carbonic_anhydrase_a-class_CS"/>
</dbReference>
<accession>A0ABQ9NPW9</accession>
<reference evidence="12" key="1">
    <citation type="submission" date="2022-10" db="EMBL/GenBank/DDBJ databases">
        <title>Culturing micro-colonial fungi from biological soil crusts in the Mojave desert and describing Neophaeococcomyces mojavensis, and introducing the new genera and species Taxawa tesnikishii.</title>
        <authorList>
            <person name="Kurbessoian T."/>
            <person name="Stajich J.E."/>
        </authorList>
    </citation>
    <scope>NUCLEOTIDE SEQUENCE</scope>
    <source>
        <strain evidence="12">TK_1</strain>
    </source>
</reference>
<evidence type="ECO:0000259" key="11">
    <source>
        <dbReference type="PROSITE" id="PS51144"/>
    </source>
</evidence>
<evidence type="ECO:0000256" key="5">
    <source>
        <dbReference type="ARBA" id="ARBA00022723"/>
    </source>
</evidence>
<evidence type="ECO:0000313" key="13">
    <source>
        <dbReference type="Proteomes" id="UP001172684"/>
    </source>
</evidence>
<evidence type="ECO:0000256" key="2">
    <source>
        <dbReference type="ARBA" id="ARBA00002904"/>
    </source>
</evidence>
<dbReference type="PANTHER" id="PTHR18952">
    <property type="entry name" value="CARBONIC ANHYDRASE"/>
    <property type="match status" value="1"/>
</dbReference>
<dbReference type="SMART" id="SM01057">
    <property type="entry name" value="Carb_anhydrase"/>
    <property type="match status" value="1"/>
</dbReference>
<dbReference type="InterPro" id="IPR001148">
    <property type="entry name" value="CA_dom"/>
</dbReference>
<name>A0ABQ9NPW9_9PEZI</name>
<gene>
    <name evidence="12" type="ORF">H2201_006544</name>
</gene>
<keyword evidence="6 9" id="KW-0862">Zinc</keyword>
<feature type="compositionally biased region" description="Low complexity" evidence="10">
    <location>
        <begin position="302"/>
        <end position="322"/>
    </location>
</feature>
<organism evidence="12 13">
    <name type="scientific">Coniosporium apollinis</name>
    <dbReference type="NCBI Taxonomy" id="61459"/>
    <lineage>
        <taxon>Eukaryota</taxon>
        <taxon>Fungi</taxon>
        <taxon>Dikarya</taxon>
        <taxon>Ascomycota</taxon>
        <taxon>Pezizomycotina</taxon>
        <taxon>Dothideomycetes</taxon>
        <taxon>Dothideomycetes incertae sedis</taxon>
        <taxon>Coniosporium</taxon>
    </lineage>
</organism>
<evidence type="ECO:0000256" key="6">
    <source>
        <dbReference type="ARBA" id="ARBA00022833"/>
    </source>
</evidence>
<protein>
    <recommendedName>
        <fullName evidence="4 9">Carbonic anhydrase</fullName>
        <ecNumber evidence="4 9">4.2.1.1</ecNumber>
    </recommendedName>
</protein>
<keyword evidence="9" id="KW-0732">Signal</keyword>
<dbReference type="InterPro" id="IPR023561">
    <property type="entry name" value="Carbonic_anhydrase_a-class"/>
</dbReference>
<dbReference type="PROSITE" id="PS51144">
    <property type="entry name" value="ALPHA_CA_2"/>
    <property type="match status" value="1"/>
</dbReference>
<dbReference type="Pfam" id="PF00194">
    <property type="entry name" value="Carb_anhydrase"/>
    <property type="match status" value="1"/>
</dbReference>
<dbReference type="Gene3D" id="3.10.200.10">
    <property type="entry name" value="Alpha carbonic anhydrase"/>
    <property type="match status" value="1"/>
</dbReference>
<feature type="signal peptide" evidence="9">
    <location>
        <begin position="1"/>
        <end position="18"/>
    </location>
</feature>
<dbReference type="EMBL" id="JAPDRL010000058">
    <property type="protein sequence ID" value="KAJ9661352.1"/>
    <property type="molecule type" value="Genomic_DNA"/>
</dbReference>
<keyword evidence="7 9" id="KW-0456">Lyase</keyword>
<dbReference type="PANTHER" id="PTHR18952:SF265">
    <property type="entry name" value="CARBONIC ANHYDRASE"/>
    <property type="match status" value="1"/>
</dbReference>
<dbReference type="EC" id="4.2.1.1" evidence="4 9"/>
<comment type="catalytic activity">
    <reaction evidence="8 9">
        <text>hydrogencarbonate + H(+) = CO2 + H2O</text>
        <dbReference type="Rhea" id="RHEA:10748"/>
        <dbReference type="ChEBI" id="CHEBI:15377"/>
        <dbReference type="ChEBI" id="CHEBI:15378"/>
        <dbReference type="ChEBI" id="CHEBI:16526"/>
        <dbReference type="ChEBI" id="CHEBI:17544"/>
        <dbReference type="EC" id="4.2.1.1"/>
    </reaction>
</comment>
<evidence type="ECO:0000256" key="8">
    <source>
        <dbReference type="ARBA" id="ARBA00048348"/>
    </source>
</evidence>
<comment type="similarity">
    <text evidence="3 9">Belongs to the alpha-carbonic anhydrase family.</text>
</comment>
<dbReference type="PROSITE" id="PS00162">
    <property type="entry name" value="ALPHA_CA_1"/>
    <property type="match status" value="1"/>
</dbReference>
<feature type="domain" description="Alpha-carbonic anhydrase" evidence="11">
    <location>
        <begin position="40"/>
        <end position="280"/>
    </location>
</feature>
<dbReference type="CDD" id="cd03124">
    <property type="entry name" value="alpha_CA_prokaryotic_like"/>
    <property type="match status" value="1"/>
</dbReference>